<organism evidence="2 3">
    <name type="scientific">Maritimibacter alkaliphilus HTCC2654</name>
    <dbReference type="NCBI Taxonomy" id="314271"/>
    <lineage>
        <taxon>Bacteria</taxon>
        <taxon>Pseudomonadati</taxon>
        <taxon>Pseudomonadota</taxon>
        <taxon>Alphaproteobacteria</taxon>
        <taxon>Rhodobacterales</taxon>
        <taxon>Roseobacteraceae</taxon>
        <taxon>Maritimibacter</taxon>
    </lineage>
</organism>
<sequence length="311" mass="32666">MRFMTLILGLFGLSSLPAIAQDWSFNPDMQGEVQAVACPLDDDETGNYLCLMVGCEPEHPLRWRLVAAGGNLPDPLRINMFIDEEPSGFLSLGQVQSDVPFDFVAQVDPERDVRLLEALRAGGGAMMILDPEGAAIERPLSLRGSGKAIASAMEACPMRAPAVADPVATVLSSLEAECKDLGGVLEMVGGFERSEDLDGDGRDDLIIEYGGAPCTTALSLHCGSGGCVSDIYMARDRGYIRAWSDVVRDVLNEEGPGVAISVHGSACDLAGVESCVLRVDLSGDTPQVVETIAGADADALIEALGGVGPVE</sequence>
<keyword evidence="2" id="KW-0012">Acyltransferase</keyword>
<protein>
    <submittedName>
        <fullName evidence="2">Phosphate acetyltransferase</fullName>
        <ecNumber evidence="2">2.3.1.8</ecNumber>
    </submittedName>
</protein>
<feature type="signal peptide" evidence="1">
    <location>
        <begin position="1"/>
        <end position="20"/>
    </location>
</feature>
<dbReference type="EMBL" id="AAMT01000001">
    <property type="protein sequence ID" value="EAQ15064.1"/>
    <property type="molecule type" value="Genomic_DNA"/>
</dbReference>
<dbReference type="AlphaFoldDB" id="A3VAX3"/>
<dbReference type="STRING" id="314271.RB2654_20813"/>
<evidence type="ECO:0000256" key="1">
    <source>
        <dbReference type="SAM" id="SignalP"/>
    </source>
</evidence>
<gene>
    <name evidence="2" type="ORF">RB2654_20813</name>
</gene>
<proteinExistence type="predicted"/>
<evidence type="ECO:0000313" key="2">
    <source>
        <dbReference type="EMBL" id="EAQ15064.1"/>
    </source>
</evidence>
<dbReference type="GO" id="GO:0008959">
    <property type="term" value="F:phosphate acetyltransferase activity"/>
    <property type="evidence" value="ECO:0007669"/>
    <property type="project" value="UniProtKB-EC"/>
</dbReference>
<dbReference type="HOGENOM" id="CLU_893717_0_0_5"/>
<dbReference type="EC" id="2.3.1.8" evidence="2"/>
<keyword evidence="3" id="KW-1185">Reference proteome</keyword>
<feature type="chain" id="PRO_5002661800" evidence="1">
    <location>
        <begin position="21"/>
        <end position="311"/>
    </location>
</feature>
<keyword evidence="2" id="KW-0808">Transferase</keyword>
<evidence type="ECO:0000313" key="3">
    <source>
        <dbReference type="Proteomes" id="UP000002931"/>
    </source>
</evidence>
<comment type="caution">
    <text evidence="2">The sequence shown here is derived from an EMBL/GenBank/DDBJ whole genome shotgun (WGS) entry which is preliminary data.</text>
</comment>
<name>A3VAX3_9RHOB</name>
<dbReference type="Proteomes" id="UP000002931">
    <property type="component" value="Unassembled WGS sequence"/>
</dbReference>
<accession>A3VAX3</accession>
<keyword evidence="1" id="KW-0732">Signal</keyword>
<reference evidence="2 3" key="1">
    <citation type="journal article" date="2010" name="J. Bacteriol.">
        <title>Genome sequences of Pelagibaca bermudensis HTCC2601T and Maritimibacter alkaliphilus HTCC2654T, the type strains of two marine Roseobacter genera.</title>
        <authorList>
            <person name="Thrash J.C."/>
            <person name="Cho J.C."/>
            <person name="Ferriera S."/>
            <person name="Johnson J."/>
            <person name="Vergin K.L."/>
            <person name="Giovannoni S.J."/>
        </authorList>
    </citation>
    <scope>NUCLEOTIDE SEQUENCE [LARGE SCALE GENOMIC DNA]</scope>
    <source>
        <strain evidence="2 3">HTCC2654</strain>
    </source>
</reference>